<evidence type="ECO:0000256" key="5">
    <source>
        <dbReference type="ARBA" id="ARBA00022840"/>
    </source>
</evidence>
<keyword evidence="4" id="KW-0611">Plant defense</keyword>
<feature type="domain" description="NB-ARC" evidence="6">
    <location>
        <begin position="140"/>
        <end position="308"/>
    </location>
</feature>
<dbReference type="Proteomes" id="UP000796880">
    <property type="component" value="Unassembled WGS sequence"/>
</dbReference>
<dbReference type="Gene3D" id="1.10.10.10">
    <property type="entry name" value="Winged helix-like DNA-binding domain superfamily/Winged helix DNA-binding domain"/>
    <property type="match status" value="1"/>
</dbReference>
<name>A0A8K0GQ54_9ROSA</name>
<evidence type="ECO:0000256" key="2">
    <source>
        <dbReference type="ARBA" id="ARBA00022737"/>
    </source>
</evidence>
<accession>A0A8K0GQ54</accession>
<dbReference type="InterPro" id="IPR027417">
    <property type="entry name" value="P-loop_NTPase"/>
</dbReference>
<dbReference type="GO" id="GO:0043531">
    <property type="term" value="F:ADP binding"/>
    <property type="evidence" value="ECO:0007669"/>
    <property type="project" value="InterPro"/>
</dbReference>
<dbReference type="InterPro" id="IPR058922">
    <property type="entry name" value="WHD_DRP"/>
</dbReference>
<dbReference type="InterPro" id="IPR056789">
    <property type="entry name" value="LRR_R13L1-DRL21"/>
</dbReference>
<feature type="domain" description="R13L1/DRL21-like LRR repeat region" evidence="9">
    <location>
        <begin position="654"/>
        <end position="774"/>
    </location>
</feature>
<keyword evidence="2" id="KW-0677">Repeat</keyword>
<dbReference type="EMBL" id="VOIH02000009">
    <property type="protein sequence ID" value="KAF3437352.1"/>
    <property type="molecule type" value="Genomic_DNA"/>
</dbReference>
<dbReference type="InterPro" id="IPR036388">
    <property type="entry name" value="WH-like_DNA-bd_sf"/>
</dbReference>
<keyword evidence="11" id="KW-1185">Reference proteome</keyword>
<dbReference type="InterPro" id="IPR032675">
    <property type="entry name" value="LRR_dom_sf"/>
</dbReference>
<dbReference type="FunFam" id="3.40.50.300:FF:001091">
    <property type="entry name" value="Probable disease resistance protein At1g61300"/>
    <property type="match status" value="1"/>
</dbReference>
<reference evidence="10" key="1">
    <citation type="submission" date="2020-03" db="EMBL/GenBank/DDBJ databases">
        <title>A high-quality chromosome-level genome assembly of a woody plant with both climbing and erect habits, Rhamnella rubrinervis.</title>
        <authorList>
            <person name="Lu Z."/>
            <person name="Yang Y."/>
            <person name="Zhu X."/>
            <person name="Sun Y."/>
        </authorList>
    </citation>
    <scope>NUCLEOTIDE SEQUENCE</scope>
    <source>
        <strain evidence="10">BYM</strain>
        <tissue evidence="10">Leaf</tissue>
    </source>
</reference>
<feature type="domain" description="Disease resistance protein winged helix" evidence="8">
    <location>
        <begin position="391"/>
        <end position="459"/>
    </location>
</feature>
<dbReference type="InterPro" id="IPR041118">
    <property type="entry name" value="Rx_N"/>
</dbReference>
<evidence type="ECO:0008006" key="12">
    <source>
        <dbReference type="Google" id="ProtNLM"/>
    </source>
</evidence>
<dbReference type="GO" id="GO:0005524">
    <property type="term" value="F:ATP binding"/>
    <property type="evidence" value="ECO:0007669"/>
    <property type="project" value="UniProtKB-KW"/>
</dbReference>
<evidence type="ECO:0000313" key="10">
    <source>
        <dbReference type="EMBL" id="KAF3437352.1"/>
    </source>
</evidence>
<dbReference type="Gene3D" id="3.40.50.300">
    <property type="entry name" value="P-loop containing nucleotide triphosphate hydrolases"/>
    <property type="match status" value="1"/>
</dbReference>
<evidence type="ECO:0000256" key="1">
    <source>
        <dbReference type="ARBA" id="ARBA00022614"/>
    </source>
</evidence>
<dbReference type="Gene3D" id="3.80.10.10">
    <property type="entry name" value="Ribonuclease Inhibitor"/>
    <property type="match status" value="4"/>
</dbReference>
<protein>
    <recommendedName>
        <fullName evidence="12">Disease resistance RPP13-like protein 1</fullName>
    </recommendedName>
</protein>
<evidence type="ECO:0000259" key="9">
    <source>
        <dbReference type="Pfam" id="PF25019"/>
    </source>
</evidence>
<evidence type="ECO:0000313" key="11">
    <source>
        <dbReference type="Proteomes" id="UP000796880"/>
    </source>
</evidence>
<evidence type="ECO:0000259" key="6">
    <source>
        <dbReference type="Pfam" id="PF00931"/>
    </source>
</evidence>
<dbReference type="Pfam" id="PF00931">
    <property type="entry name" value="NB-ARC"/>
    <property type="match status" value="1"/>
</dbReference>
<dbReference type="Pfam" id="PF25019">
    <property type="entry name" value="LRR_R13L1-DRL21"/>
    <property type="match status" value="1"/>
</dbReference>
<dbReference type="SUPFAM" id="SSF52540">
    <property type="entry name" value="P-loop containing nucleoside triphosphate hydrolases"/>
    <property type="match status" value="1"/>
</dbReference>
<dbReference type="OrthoDB" id="1162129at2759"/>
<dbReference type="Pfam" id="PF23559">
    <property type="entry name" value="WHD_DRP"/>
    <property type="match status" value="1"/>
</dbReference>
<dbReference type="Gene3D" id="1.10.8.430">
    <property type="entry name" value="Helical domain of apoptotic protease-activating factors"/>
    <property type="match status" value="1"/>
</dbReference>
<gene>
    <name evidence="10" type="ORF">FNV43_RR20105</name>
</gene>
<sequence>MELDVVCDSSGARRRRREAAESKAVNLWLDDLRDLAYDVEDILDMFSAELLRRKIQKLHQASTSKAWSLKLIPTCFTSFGIFMFNMESEINETTQRLEEICLRKDKLGLNEIGGMVMEWKRPPSSSLPDGPVIGRDEDKRKMVEFLLRDVKSVIVNFHVVAIIGMGGVGKTTLAGLVFNDEAMKHFDVKVWVSVSDDFNCVRITKAILKSITSESENFDEFCEIQDRLSEVLAGKRFLVVLDDVWNKNYGLWATLQSPLRVGAPGSKIAVTTRDVKVAKLMGAVELYNLECVTDDDCWKVFVQHAFLNRNISEPPNLGLLREKIVAKCHGLPSAAGSLGGLLRCKEIDEWEDILNSKLWNQSDQSNILPLLRLSYHYLPSHLKRCFAYCSILPKDCEFEEEHLILLWMAEGLIQQPQGSKQMEDLGGEYFHELLSRSFFQKSRKDESKYVMHDLMNDLAEWVAGEIEFKLEDKLGDNIQCRIFSKARHSSYISAKFDGIQRLGAFSKIKHLRTFLPLPLSCHEEKYLTRNFILHILPKLQYLRVLSLNGYNITNLPISIGELKLLRYLDLSYTKVTSLPESISNLYNLQTLLLECCYDLNALPAGMENLTNLRHLKSSNLWSLKGMPPHLGTLTNLQTLSYFVVGEDSGSSRVGELGPLLHLRGMLHISGLENVNGAADAAKANLNGKNGLDVLLMEWNNSEIVDPDVFDMLQPPSKLKELTVRGYNGQKLPTWIANPSFCNMVIVRLECCTGCTFLPPLGQLVSLKKLIIRRMPGVETVGSEFHGEGWLRPFQLLESLSFEDMENWKNWFPVETGIGIDGFPHLKELFLRRCPKLEGKLPGNLPSLAKLVIGKCDQLVVSIPSRQKLCELDINGCKEVVRESEVDLTSLRSMSLYDISKITHPTVGFMQGLTRIEDLKVVGCKEKMSLWRDELHQLTSLRCLEIEDSFEHLTLVGEETGQVQLWMPSKVESVKLENCNYLLKIPEGLHLTFLQELYVVRCSSFISFPEAGFPSSLRVIFIGWCHSLLFVVRGQIPRTLKRLTISFCHSLKALVQEEQIKSNSTHLLESLIIKGCPSLTSISTRGSLPARLKHLQIRSCDALECLSSDKLPETLEHLEIKECGRLTSLSSKEELPQALKHLLISDCGKLESITDRFQDNTCLESIKIIDCPKLKSLPEGLCHLTNLDNLHISWCDSLVSFPGGGLRTSNLRDLTVTLCNRLEAFPKGMNYLSSLHRLSISYCEGFTSILEDGFPPNLTSLFIWNLKVSKPLFKWGLGKLTSLRELIISGKATDMVFFPHEDQKGTMMLPKSLIDLKIFGFPNLEYLSTDGFKCLTSLEYLTIGSCRKLKSFPKEGLPLSLLKLQMSDCPLLEEQCKSSKEPLWPLIAHIPYVNIENTKSKKGEKLVRREHTKNRS</sequence>
<proteinExistence type="predicted"/>
<dbReference type="PRINTS" id="PR00364">
    <property type="entry name" value="DISEASERSIST"/>
</dbReference>
<keyword evidence="1" id="KW-0433">Leucine-rich repeat</keyword>
<dbReference type="GO" id="GO:0006952">
    <property type="term" value="P:defense response"/>
    <property type="evidence" value="ECO:0007669"/>
    <property type="project" value="UniProtKB-KW"/>
</dbReference>
<comment type="caution">
    <text evidence="10">The sequence shown here is derived from an EMBL/GenBank/DDBJ whole genome shotgun (WGS) entry which is preliminary data.</text>
</comment>
<keyword evidence="5" id="KW-0067">ATP-binding</keyword>
<dbReference type="GO" id="GO:0051707">
    <property type="term" value="P:response to other organism"/>
    <property type="evidence" value="ECO:0007669"/>
    <property type="project" value="UniProtKB-ARBA"/>
</dbReference>
<dbReference type="PANTHER" id="PTHR36766:SF51">
    <property type="entry name" value="DISEASE RESISTANCE RPP13-LIKE PROTEIN 1"/>
    <property type="match status" value="1"/>
</dbReference>
<evidence type="ECO:0000259" key="8">
    <source>
        <dbReference type="Pfam" id="PF23559"/>
    </source>
</evidence>
<keyword evidence="3" id="KW-0547">Nucleotide-binding</keyword>
<evidence type="ECO:0000256" key="3">
    <source>
        <dbReference type="ARBA" id="ARBA00022741"/>
    </source>
</evidence>
<dbReference type="InterPro" id="IPR042197">
    <property type="entry name" value="Apaf_helical"/>
</dbReference>
<dbReference type="Pfam" id="PF18052">
    <property type="entry name" value="Rx_N"/>
    <property type="match status" value="1"/>
</dbReference>
<evidence type="ECO:0000256" key="4">
    <source>
        <dbReference type="ARBA" id="ARBA00022821"/>
    </source>
</evidence>
<dbReference type="SUPFAM" id="SSF52058">
    <property type="entry name" value="L domain-like"/>
    <property type="match status" value="3"/>
</dbReference>
<dbReference type="PANTHER" id="PTHR36766">
    <property type="entry name" value="PLANT BROAD-SPECTRUM MILDEW RESISTANCE PROTEIN RPW8"/>
    <property type="match status" value="1"/>
</dbReference>
<dbReference type="FunFam" id="1.10.10.10:FF:000322">
    <property type="entry name" value="Probable disease resistance protein At1g63360"/>
    <property type="match status" value="1"/>
</dbReference>
<evidence type="ECO:0000259" key="7">
    <source>
        <dbReference type="Pfam" id="PF18052"/>
    </source>
</evidence>
<feature type="domain" description="Disease resistance N-terminal" evidence="7">
    <location>
        <begin position="20"/>
        <end position="60"/>
    </location>
</feature>
<dbReference type="InterPro" id="IPR002182">
    <property type="entry name" value="NB-ARC"/>
</dbReference>
<organism evidence="10 11">
    <name type="scientific">Rhamnella rubrinervis</name>
    <dbReference type="NCBI Taxonomy" id="2594499"/>
    <lineage>
        <taxon>Eukaryota</taxon>
        <taxon>Viridiplantae</taxon>
        <taxon>Streptophyta</taxon>
        <taxon>Embryophyta</taxon>
        <taxon>Tracheophyta</taxon>
        <taxon>Spermatophyta</taxon>
        <taxon>Magnoliopsida</taxon>
        <taxon>eudicotyledons</taxon>
        <taxon>Gunneridae</taxon>
        <taxon>Pentapetalae</taxon>
        <taxon>rosids</taxon>
        <taxon>fabids</taxon>
        <taxon>Rosales</taxon>
        <taxon>Rhamnaceae</taxon>
        <taxon>rhamnoid group</taxon>
        <taxon>Rhamneae</taxon>
        <taxon>Rhamnella</taxon>
    </lineage>
</organism>
<dbReference type="Gene3D" id="1.20.5.4130">
    <property type="match status" value="1"/>
</dbReference>